<dbReference type="GO" id="GO:0004843">
    <property type="term" value="F:cysteine-type deubiquitinase activity"/>
    <property type="evidence" value="ECO:0007669"/>
    <property type="project" value="UniProtKB-EC"/>
</dbReference>
<keyword evidence="10" id="KW-1185">Reference proteome</keyword>
<dbReference type="SUPFAM" id="SSF54001">
    <property type="entry name" value="Cysteine proteinases"/>
    <property type="match status" value="1"/>
</dbReference>
<evidence type="ECO:0000256" key="2">
    <source>
        <dbReference type="ARBA" id="ARBA00012759"/>
    </source>
</evidence>
<feature type="domain" description="OTU" evidence="8">
    <location>
        <begin position="24"/>
        <end position="145"/>
    </location>
</feature>
<proteinExistence type="predicted"/>
<reference evidence="9" key="1">
    <citation type="submission" date="2025-08" db="UniProtKB">
        <authorList>
            <consortium name="Ensembl"/>
        </authorList>
    </citation>
    <scope>IDENTIFICATION</scope>
</reference>
<feature type="compositionally biased region" description="Low complexity" evidence="6">
    <location>
        <begin position="374"/>
        <end position="384"/>
    </location>
</feature>
<dbReference type="InterPro" id="IPR038765">
    <property type="entry name" value="Papain-like_cys_pep_sf"/>
</dbReference>
<feature type="compositionally biased region" description="Low complexity" evidence="6">
    <location>
        <begin position="529"/>
        <end position="586"/>
    </location>
</feature>
<dbReference type="STRING" id="1676925.ENSPKIP00000038253"/>
<dbReference type="KEGG" id="pki:111833508"/>
<keyword evidence="4" id="KW-0833">Ubl conjugation pathway</keyword>
<dbReference type="CDD" id="cd20448">
    <property type="entry name" value="Tudor_OTUD4"/>
    <property type="match status" value="1"/>
</dbReference>
<dbReference type="Gene3D" id="2.30.30.140">
    <property type="match status" value="1"/>
</dbReference>
<evidence type="ECO:0000259" key="7">
    <source>
        <dbReference type="PROSITE" id="PS50304"/>
    </source>
</evidence>
<feature type="compositionally biased region" description="Polar residues" evidence="6">
    <location>
        <begin position="731"/>
        <end position="755"/>
    </location>
</feature>
<evidence type="ECO:0000313" key="10">
    <source>
        <dbReference type="Proteomes" id="UP000261540"/>
    </source>
</evidence>
<feature type="compositionally biased region" description="Polar residues" evidence="6">
    <location>
        <begin position="217"/>
        <end position="236"/>
    </location>
</feature>
<feature type="compositionally biased region" description="Basic and acidic residues" evidence="6">
    <location>
        <begin position="1260"/>
        <end position="1270"/>
    </location>
</feature>
<feature type="compositionally biased region" description="Basic and acidic residues" evidence="6">
    <location>
        <begin position="479"/>
        <end position="502"/>
    </location>
</feature>
<dbReference type="CTD" id="54726"/>
<dbReference type="GO" id="GO:1903093">
    <property type="term" value="P:regulation of protein K48-linked deubiquitination"/>
    <property type="evidence" value="ECO:0007669"/>
    <property type="project" value="TreeGrafter"/>
</dbReference>
<keyword evidence="3" id="KW-0645">Protease</keyword>
<dbReference type="InterPro" id="IPR003323">
    <property type="entry name" value="OTU_dom"/>
</dbReference>
<evidence type="ECO:0000259" key="8">
    <source>
        <dbReference type="PROSITE" id="PS50802"/>
    </source>
</evidence>
<feature type="region of interest" description="Disordered" evidence="6">
    <location>
        <begin position="352"/>
        <end position="431"/>
    </location>
</feature>
<feature type="compositionally biased region" description="Polar residues" evidence="6">
    <location>
        <begin position="519"/>
        <end position="528"/>
    </location>
</feature>
<feature type="region of interest" description="Disordered" evidence="6">
    <location>
        <begin position="1260"/>
        <end position="1313"/>
    </location>
</feature>
<dbReference type="CDD" id="cd22794">
    <property type="entry name" value="OTU_OTUD4"/>
    <property type="match status" value="1"/>
</dbReference>
<dbReference type="GO" id="GO:0016579">
    <property type="term" value="P:protein deubiquitination"/>
    <property type="evidence" value="ECO:0007669"/>
    <property type="project" value="TreeGrafter"/>
</dbReference>
<dbReference type="GO" id="GO:0061578">
    <property type="term" value="F:K63-linked deubiquitinase activity"/>
    <property type="evidence" value="ECO:0007669"/>
    <property type="project" value="TreeGrafter"/>
</dbReference>
<dbReference type="GO" id="GO:0006508">
    <property type="term" value="P:proteolysis"/>
    <property type="evidence" value="ECO:0007669"/>
    <property type="project" value="UniProtKB-KW"/>
</dbReference>
<feature type="compositionally biased region" description="Polar residues" evidence="6">
    <location>
        <begin position="641"/>
        <end position="689"/>
    </location>
</feature>
<dbReference type="InterPro" id="IPR002999">
    <property type="entry name" value="Tudor"/>
</dbReference>
<feature type="compositionally biased region" description="Polar residues" evidence="6">
    <location>
        <begin position="605"/>
        <end position="633"/>
    </location>
</feature>
<keyword evidence="5" id="KW-0378">Hydrolase</keyword>
<keyword evidence="5" id="KW-0788">Thiol protease</keyword>
<dbReference type="GO" id="GO:2000660">
    <property type="term" value="P:negative regulation of interleukin-1-mediated signaling pathway"/>
    <property type="evidence" value="ECO:0007669"/>
    <property type="project" value="TreeGrafter"/>
</dbReference>
<dbReference type="EC" id="3.4.19.12" evidence="2"/>
<sequence>MEAGSQDGQALEKLMDEYLESKGFYRKKIAKDGSCLFRAVAEQVLYCQSRHTEVRAACVNYLRKNRTKYEAFVEGNFAEYLEHLQDPQNWVGEVEISALALIYKHDFIIFQEPGKPPVHITENGFPDQVRLCFLNGNHYDSVYPKEFESNAALCQSILYELLYKKVCSMDDDQVDACLKGCAVTGRDVGGECRSSEESDLDEDSALGSRELTDYSSVNNLRSTNSTGTPKVQTPAKSNIPPALSQSVRKSLCPFVFRNVAYDVWLRSQRAQQKRDFRIAAGMQYTVGDKCKARLENSGRFYSAYVQEVSPNNGPVMVFIEELGKKHSVPLCNLRPSTDEALTWSTVAEKGRKQTFLDGNGHRSEWESRTRRSAKAPSPAARTPAQGRIQKQDSWPSQVVAEEPPSSRTSHPRKGDLRTTAAPPQDAHSGALSEEQALLEIMQRDEKSFPALGTAANANGHGKKVGAQLGESGKRAGSHPGDRRGSRKKGDLQEQSWESERKSLSPKTGMKGEKIKGMASAQSNSSPKLQSPISASDQSPAPAPSTPTSQTSQSTGPVTPSSQPSQAPSPATPAPTQTTQGTRPPTASLNQLYQAPGPASRAPVLTSPSSGLISTSAPTQSFQAPSLVSTSAATRPSPVTDLVSTAAPTQLSQGPCLISTSAPIQPSQAPVLDATSTTNQPSQAPSLVPTQPSPALELISTSAPTQPSQASGLISTSPPAQPSQALGLGTPGISQSSKAHTTFGSVLVQPPQTHGPSQVAFLPPPSTPPSQIPLPPCVIPTPPPQKGPVPPSGFSSLPLEPPPYEVATSCPLGVMSQVRISPGPTTIPLLPEQLPHPHGPHSSAAHGPIAQPPIPPLHQFPSPYQDPLYPGFPVNEKEEIEMIPPFSLMCNGDDLPRDTNILRFFYNLGIKAYTYPMWMPHSYIYPLYQAYMNACAMQPKPPPLPQSSYVTPWMADAPAPVLHMNSVQEAYSQVPFSQAGGRSLGPGEPLHCPVHPGAGLGVEVPPPRHSDLCLGSEGRPALGYSPQSALQLPPRMGSVSWSRQAVYAAPTPQFHPQFLASPPYPTILQGYPVQRLPSANPSRTELASTAEPPMSKFANQSGTDGTGTSTPASGMEQSMEQTASPAADVSSQASVLADPVLSREGHVAREPDQAVSQATPDSAVPEKDRALGEVILGPGGDCVPGATAESPQGSARSAYVAVYPRREEGDADGLALRNGRSYYGTHYRGRRGYDDSQGYGRERGWRGRGAYRGRRALDSRREYGYKERRPGETYPTANDKGQSRGRGRAYSQYHGGREGGYSGDGQRHLTYTNP</sequence>
<comment type="catalytic activity">
    <reaction evidence="1">
        <text>Thiol-dependent hydrolysis of ester, thioester, amide, peptide and isopeptide bonds formed by the C-terminal Gly of ubiquitin (a 76-residue protein attached to proteins as an intracellular targeting signal).</text>
        <dbReference type="EC" id="3.4.19.12"/>
    </reaction>
</comment>
<dbReference type="GeneTree" id="ENSGT00940000159922"/>
<protein>
    <recommendedName>
        <fullName evidence="2">ubiquitinyl hydrolase 1</fullName>
        <ecNumber evidence="2">3.4.19.12</ecNumber>
    </recommendedName>
</protein>
<dbReference type="Gene3D" id="3.90.70.80">
    <property type="match status" value="1"/>
</dbReference>
<evidence type="ECO:0000256" key="3">
    <source>
        <dbReference type="ARBA" id="ARBA00022670"/>
    </source>
</evidence>
<dbReference type="Ensembl" id="ENSPKIT00000019244.1">
    <property type="protein sequence ID" value="ENSPKIP00000038253.1"/>
    <property type="gene ID" value="ENSPKIG00000016103.1"/>
</dbReference>
<dbReference type="GO" id="GO:0034122">
    <property type="term" value="P:negative regulation of toll-like receptor signaling pathway"/>
    <property type="evidence" value="ECO:0007669"/>
    <property type="project" value="TreeGrafter"/>
</dbReference>
<evidence type="ECO:0000256" key="4">
    <source>
        <dbReference type="ARBA" id="ARBA00022786"/>
    </source>
</evidence>
<feature type="region of interest" description="Disordered" evidence="6">
    <location>
        <begin position="451"/>
        <end position="771"/>
    </location>
</feature>
<reference evidence="9" key="2">
    <citation type="submission" date="2025-09" db="UniProtKB">
        <authorList>
            <consortium name="Ensembl"/>
        </authorList>
    </citation>
    <scope>IDENTIFICATION</scope>
</reference>
<evidence type="ECO:0000256" key="5">
    <source>
        <dbReference type="ARBA" id="ARBA00022807"/>
    </source>
</evidence>
<dbReference type="RefSeq" id="XP_023647591.1">
    <property type="nucleotide sequence ID" value="XM_023791823.2"/>
</dbReference>
<feature type="compositionally biased region" description="Pro residues" evidence="6">
    <location>
        <begin position="761"/>
        <end position="771"/>
    </location>
</feature>
<feature type="compositionally biased region" description="Polar residues" evidence="6">
    <location>
        <begin position="1096"/>
        <end position="1133"/>
    </location>
</feature>
<evidence type="ECO:0000256" key="1">
    <source>
        <dbReference type="ARBA" id="ARBA00000707"/>
    </source>
</evidence>
<feature type="compositionally biased region" description="Polar residues" evidence="6">
    <location>
        <begin position="1076"/>
        <end position="1086"/>
    </location>
</feature>
<feature type="region of interest" description="Disordered" evidence="6">
    <location>
        <begin position="1070"/>
        <end position="1194"/>
    </location>
</feature>
<evidence type="ECO:0000256" key="6">
    <source>
        <dbReference type="SAM" id="MobiDB-lite"/>
    </source>
</evidence>
<evidence type="ECO:0000313" key="9">
    <source>
        <dbReference type="Ensembl" id="ENSPKIP00000038253.1"/>
    </source>
</evidence>
<feature type="compositionally biased region" description="Basic and acidic residues" evidence="6">
    <location>
        <begin position="359"/>
        <end position="369"/>
    </location>
</feature>
<dbReference type="Proteomes" id="UP000261540">
    <property type="component" value="Unplaced"/>
</dbReference>
<feature type="domain" description="Tudor" evidence="7">
    <location>
        <begin position="283"/>
        <end position="343"/>
    </location>
</feature>
<name>A0A3B3T716_9TELE</name>
<accession>A0A3B3T716</accession>
<dbReference type="PANTHER" id="PTHR12419:SF9">
    <property type="entry name" value="OTU DOMAIN-CONTAINING PROTEIN 4"/>
    <property type="match status" value="1"/>
</dbReference>
<dbReference type="InterPro" id="IPR050704">
    <property type="entry name" value="Peptidase_C85-like"/>
</dbReference>
<feature type="compositionally biased region" description="Polar residues" evidence="6">
    <location>
        <begin position="698"/>
        <end position="723"/>
    </location>
</feature>
<dbReference type="GeneID" id="111833508"/>
<feature type="region of interest" description="Disordered" evidence="6">
    <location>
        <begin position="217"/>
        <end position="240"/>
    </location>
</feature>
<dbReference type="PROSITE" id="PS50304">
    <property type="entry name" value="TUDOR"/>
    <property type="match status" value="1"/>
</dbReference>
<dbReference type="Pfam" id="PF02338">
    <property type="entry name" value="OTU"/>
    <property type="match status" value="1"/>
</dbReference>
<dbReference type="PANTHER" id="PTHR12419">
    <property type="entry name" value="OTU DOMAIN CONTAINING PROTEIN"/>
    <property type="match status" value="1"/>
</dbReference>
<organism evidence="9 10">
    <name type="scientific">Paramormyrops kingsleyae</name>
    <dbReference type="NCBI Taxonomy" id="1676925"/>
    <lineage>
        <taxon>Eukaryota</taxon>
        <taxon>Metazoa</taxon>
        <taxon>Chordata</taxon>
        <taxon>Craniata</taxon>
        <taxon>Vertebrata</taxon>
        <taxon>Euteleostomi</taxon>
        <taxon>Actinopterygii</taxon>
        <taxon>Neopterygii</taxon>
        <taxon>Teleostei</taxon>
        <taxon>Osteoglossocephala</taxon>
        <taxon>Osteoglossomorpha</taxon>
        <taxon>Osteoglossiformes</taxon>
        <taxon>Mormyridae</taxon>
        <taxon>Paramormyrops</taxon>
    </lineage>
</organism>
<dbReference type="OrthoDB" id="10017659at2759"/>
<dbReference type="PROSITE" id="PS50802">
    <property type="entry name" value="OTU"/>
    <property type="match status" value="1"/>
</dbReference>
<feature type="compositionally biased region" description="Basic and acidic residues" evidence="6">
    <location>
        <begin position="1140"/>
        <end position="1151"/>
    </location>
</feature>
<dbReference type="SUPFAM" id="SSF63748">
    <property type="entry name" value="Tudor/PWWP/MBT"/>
    <property type="match status" value="1"/>
</dbReference>